<proteinExistence type="inferred from homology"/>
<feature type="compositionally biased region" description="Basic residues" evidence="2">
    <location>
        <begin position="8"/>
        <end position="23"/>
    </location>
</feature>
<dbReference type="AlphaFoldDB" id="A0A382KRW8"/>
<accession>A0A382KRW8</accession>
<dbReference type="Pfam" id="PF07896">
    <property type="entry name" value="DUF1674"/>
    <property type="match status" value="1"/>
</dbReference>
<name>A0A382KRW8_9ZZZZ</name>
<evidence type="ECO:0000313" key="3">
    <source>
        <dbReference type="EMBL" id="SVC25647.1"/>
    </source>
</evidence>
<organism evidence="3">
    <name type="scientific">marine metagenome</name>
    <dbReference type="NCBI Taxonomy" id="408172"/>
    <lineage>
        <taxon>unclassified sequences</taxon>
        <taxon>metagenomes</taxon>
        <taxon>ecological metagenomes</taxon>
    </lineage>
</organism>
<evidence type="ECO:0000256" key="2">
    <source>
        <dbReference type="SAM" id="MobiDB-lite"/>
    </source>
</evidence>
<reference evidence="3" key="1">
    <citation type="submission" date="2018-05" db="EMBL/GenBank/DDBJ databases">
        <authorList>
            <person name="Lanie J.A."/>
            <person name="Ng W.-L."/>
            <person name="Kazmierczak K.M."/>
            <person name="Andrzejewski T.M."/>
            <person name="Davidsen T.M."/>
            <person name="Wayne K.J."/>
            <person name="Tettelin H."/>
            <person name="Glass J.I."/>
            <person name="Rusch D."/>
            <person name="Podicherti R."/>
            <person name="Tsui H.-C.T."/>
            <person name="Winkler M.E."/>
        </authorList>
    </citation>
    <scope>NUCLEOTIDE SEQUENCE</scope>
</reference>
<evidence type="ECO:0000256" key="1">
    <source>
        <dbReference type="ARBA" id="ARBA00005701"/>
    </source>
</evidence>
<dbReference type="InterPro" id="IPR012875">
    <property type="entry name" value="SDHF4"/>
</dbReference>
<protein>
    <recommendedName>
        <fullName evidence="4">DUF1674 domain-containing protein</fullName>
    </recommendedName>
</protein>
<evidence type="ECO:0008006" key="4">
    <source>
        <dbReference type="Google" id="ProtNLM"/>
    </source>
</evidence>
<dbReference type="PANTHER" id="PTHR28524:SF3">
    <property type="entry name" value="SUCCINATE DEHYDROGENASE ASSEMBLY FACTOR 4, MITOCHONDRIAL"/>
    <property type="match status" value="1"/>
</dbReference>
<dbReference type="PANTHER" id="PTHR28524">
    <property type="entry name" value="SUCCINATE DEHYDROGENASE ASSEMBLY FACTOR 4, MITOCHONDRIAL"/>
    <property type="match status" value="1"/>
</dbReference>
<dbReference type="EMBL" id="UINC01081617">
    <property type="protein sequence ID" value="SVC25647.1"/>
    <property type="molecule type" value="Genomic_DNA"/>
</dbReference>
<comment type="similarity">
    <text evidence="1">Belongs to the SDHAF4 family.</text>
</comment>
<gene>
    <name evidence="3" type="ORF">METZ01_LOCUS278501</name>
</gene>
<sequence>MIDDINKKNKKWKKDSLHRKPKKKQVEVGGPQGPEPTRYGDWEKKGRCIDF</sequence>
<feature type="region of interest" description="Disordered" evidence="2">
    <location>
        <begin position="1"/>
        <end position="42"/>
    </location>
</feature>